<sequence>KTSRIETNTDLLHRLLITLDPLIASLRAPLKPRHRKITPEVFELLKMPSCDFNVAKECDFSNSD</sequence>
<accession>A0A8K0CQT3</accession>
<evidence type="ECO:0000313" key="2">
    <source>
        <dbReference type="Proteomes" id="UP000801492"/>
    </source>
</evidence>
<reference evidence="1" key="1">
    <citation type="submission" date="2019-08" db="EMBL/GenBank/DDBJ databases">
        <title>The genome of the North American firefly Photinus pyralis.</title>
        <authorList>
            <consortium name="Photinus pyralis genome working group"/>
            <person name="Fallon T.R."/>
            <person name="Sander Lower S.E."/>
            <person name="Weng J.-K."/>
        </authorList>
    </citation>
    <scope>NUCLEOTIDE SEQUENCE</scope>
    <source>
        <strain evidence="1">TRF0915ILg1</strain>
        <tissue evidence="1">Whole body</tissue>
    </source>
</reference>
<protein>
    <submittedName>
        <fullName evidence="1">Uncharacterized protein</fullName>
    </submittedName>
</protein>
<dbReference type="EMBL" id="VTPC01080444">
    <property type="protein sequence ID" value="KAF2888025.1"/>
    <property type="molecule type" value="Genomic_DNA"/>
</dbReference>
<name>A0A8K0CQT3_IGNLU</name>
<gene>
    <name evidence="1" type="ORF">ILUMI_18148</name>
</gene>
<comment type="caution">
    <text evidence="1">The sequence shown here is derived from an EMBL/GenBank/DDBJ whole genome shotgun (WGS) entry which is preliminary data.</text>
</comment>
<proteinExistence type="predicted"/>
<dbReference type="OrthoDB" id="6770924at2759"/>
<dbReference type="AlphaFoldDB" id="A0A8K0CQT3"/>
<organism evidence="1 2">
    <name type="scientific">Ignelater luminosus</name>
    <name type="common">Cucubano</name>
    <name type="synonym">Pyrophorus luminosus</name>
    <dbReference type="NCBI Taxonomy" id="2038154"/>
    <lineage>
        <taxon>Eukaryota</taxon>
        <taxon>Metazoa</taxon>
        <taxon>Ecdysozoa</taxon>
        <taxon>Arthropoda</taxon>
        <taxon>Hexapoda</taxon>
        <taxon>Insecta</taxon>
        <taxon>Pterygota</taxon>
        <taxon>Neoptera</taxon>
        <taxon>Endopterygota</taxon>
        <taxon>Coleoptera</taxon>
        <taxon>Polyphaga</taxon>
        <taxon>Elateriformia</taxon>
        <taxon>Elateroidea</taxon>
        <taxon>Elateridae</taxon>
        <taxon>Agrypninae</taxon>
        <taxon>Pyrophorini</taxon>
        <taxon>Ignelater</taxon>
    </lineage>
</organism>
<feature type="non-terminal residue" evidence="1">
    <location>
        <position position="1"/>
    </location>
</feature>
<evidence type="ECO:0000313" key="1">
    <source>
        <dbReference type="EMBL" id="KAF2888025.1"/>
    </source>
</evidence>
<keyword evidence="2" id="KW-1185">Reference proteome</keyword>
<dbReference type="Proteomes" id="UP000801492">
    <property type="component" value="Unassembled WGS sequence"/>
</dbReference>